<sequence>MRIPGAFFSVLEMQPKSQLEQQPKSQNRVLERDFGCISAMWGAAEQYEGSRATRGRPSNTKAADGGKGSRLKAFASGPRLIPLPQRGLLA</sequence>
<comment type="caution">
    <text evidence="2">The sequence shown here is derived from an EMBL/GenBank/DDBJ whole genome shotgun (WGS) entry which is preliminary data.</text>
</comment>
<dbReference type="AlphaFoldDB" id="A0A414NEA5"/>
<dbReference type="EMBL" id="QSLJ01000002">
    <property type="protein sequence ID" value="RHF37282.1"/>
    <property type="molecule type" value="Genomic_DNA"/>
</dbReference>
<dbReference type="InParanoid" id="A0A414NEA5"/>
<keyword evidence="3" id="KW-1185">Reference proteome</keyword>
<proteinExistence type="predicted"/>
<evidence type="ECO:0000256" key="1">
    <source>
        <dbReference type="SAM" id="MobiDB-lite"/>
    </source>
</evidence>
<feature type="region of interest" description="Disordered" evidence="1">
    <location>
        <begin position="47"/>
        <end position="76"/>
    </location>
</feature>
<accession>A0A414NEA5</accession>
<gene>
    <name evidence="2" type="ORF">DW682_06650</name>
</gene>
<organism evidence="2 3">
    <name type="scientific">Collinsella intestinalis</name>
    <dbReference type="NCBI Taxonomy" id="147207"/>
    <lineage>
        <taxon>Bacteria</taxon>
        <taxon>Bacillati</taxon>
        <taxon>Actinomycetota</taxon>
        <taxon>Coriobacteriia</taxon>
        <taxon>Coriobacteriales</taxon>
        <taxon>Coriobacteriaceae</taxon>
        <taxon>Collinsella</taxon>
    </lineage>
</organism>
<evidence type="ECO:0000313" key="3">
    <source>
        <dbReference type="Proteomes" id="UP000283983"/>
    </source>
</evidence>
<reference evidence="2 3" key="1">
    <citation type="submission" date="2018-08" db="EMBL/GenBank/DDBJ databases">
        <title>A genome reference for cultivated species of the human gut microbiota.</title>
        <authorList>
            <person name="Zou Y."/>
            <person name="Xue W."/>
            <person name="Luo G."/>
        </authorList>
    </citation>
    <scope>NUCLEOTIDE SEQUENCE [LARGE SCALE GENOMIC DNA]</scope>
    <source>
        <strain evidence="2 3">AM25-33</strain>
    </source>
</reference>
<protein>
    <submittedName>
        <fullName evidence="2">Uncharacterized protein</fullName>
    </submittedName>
</protein>
<evidence type="ECO:0000313" key="2">
    <source>
        <dbReference type="EMBL" id="RHF37282.1"/>
    </source>
</evidence>
<name>A0A414NEA5_9ACTN</name>
<dbReference type="Proteomes" id="UP000283983">
    <property type="component" value="Unassembled WGS sequence"/>
</dbReference>